<dbReference type="RefSeq" id="WP_184204184.1">
    <property type="nucleotide sequence ID" value="NZ_JACHGW010000014.1"/>
</dbReference>
<keyword evidence="3" id="KW-1185">Reference proteome</keyword>
<proteinExistence type="predicted"/>
<evidence type="ECO:0000313" key="3">
    <source>
        <dbReference type="Proteomes" id="UP000520814"/>
    </source>
</evidence>
<feature type="compositionally biased region" description="Low complexity" evidence="1">
    <location>
        <begin position="69"/>
        <end position="80"/>
    </location>
</feature>
<name>A0A7W9SWH0_ARMRO</name>
<dbReference type="Proteomes" id="UP000520814">
    <property type="component" value="Unassembled WGS sequence"/>
</dbReference>
<comment type="caution">
    <text evidence="2">The sequence shown here is derived from an EMBL/GenBank/DDBJ whole genome shotgun (WGS) entry which is preliminary data.</text>
</comment>
<gene>
    <name evidence="2" type="ORF">HNQ39_005948</name>
</gene>
<dbReference type="EMBL" id="JACHGW010000014">
    <property type="protein sequence ID" value="MBB6054101.1"/>
    <property type="molecule type" value="Genomic_DNA"/>
</dbReference>
<evidence type="ECO:0000313" key="2">
    <source>
        <dbReference type="EMBL" id="MBB6054101.1"/>
    </source>
</evidence>
<protein>
    <submittedName>
        <fullName evidence="2">Uncharacterized protein</fullName>
    </submittedName>
</protein>
<feature type="compositionally biased region" description="Basic residues" evidence="1">
    <location>
        <begin position="99"/>
        <end position="109"/>
    </location>
</feature>
<evidence type="ECO:0000256" key="1">
    <source>
        <dbReference type="SAM" id="MobiDB-lite"/>
    </source>
</evidence>
<dbReference type="AlphaFoldDB" id="A0A7W9SWH0"/>
<organism evidence="2 3">
    <name type="scientific">Armatimonas rosea</name>
    <dbReference type="NCBI Taxonomy" id="685828"/>
    <lineage>
        <taxon>Bacteria</taxon>
        <taxon>Bacillati</taxon>
        <taxon>Armatimonadota</taxon>
        <taxon>Armatimonadia</taxon>
        <taxon>Armatimonadales</taxon>
        <taxon>Armatimonadaceae</taxon>
        <taxon>Armatimonas</taxon>
    </lineage>
</organism>
<feature type="compositionally biased region" description="Basic and acidic residues" evidence="1">
    <location>
        <begin position="24"/>
        <end position="33"/>
    </location>
</feature>
<accession>A0A7W9SWH0</accession>
<reference evidence="2 3" key="1">
    <citation type="submission" date="2020-08" db="EMBL/GenBank/DDBJ databases">
        <title>Genomic Encyclopedia of Type Strains, Phase IV (KMG-IV): sequencing the most valuable type-strain genomes for metagenomic binning, comparative biology and taxonomic classification.</title>
        <authorList>
            <person name="Goeker M."/>
        </authorList>
    </citation>
    <scope>NUCLEOTIDE SEQUENCE [LARGE SCALE GENOMIC DNA]</scope>
    <source>
        <strain evidence="2 3">DSM 23562</strain>
    </source>
</reference>
<sequence>MAKKPLLTNDPLSGGGTGSLMDGILERNRERTGRARPTAAEAQPTIVEPIQEPEALLVEGKGQDSGLYTTPQPDNQTTPQVSLSGSMDVYNAPEGQKPVTRKRSSGKTKRVATEVHDFTATLTVRERAQELGESVKIPPKTLSVRITEEIDDHLNELTYLYRKSGTSKQSLVIALLERGLAELNREERR</sequence>
<feature type="region of interest" description="Disordered" evidence="1">
    <location>
        <begin position="1"/>
        <end position="109"/>
    </location>
</feature>